<evidence type="ECO:0000313" key="2">
    <source>
        <dbReference type="Proteomes" id="UP001241377"/>
    </source>
</evidence>
<sequence length="352" mass="37028">MGIPKSHRVDLARLGSDDHGLVLPPAATSTSPANKGFKVLSRPTSHHPSPVLQQRPLEVPSDEPPQCTAVETAPPSAREDTPPSTRNNSGTSTPQRFLTGGASVSNLTTLFGDSGGTETPSTSTDTTERGSVGVRARERHRASLDPVGSLASSAASSSATNTRADGDVDTDERRTSGSILHPTLTKKHSFRGLLMSSLHHGHSHHSSSQDAPPAATTTPSTPSSAHGFAPFPHYTPPSENEMEHLRTTGVPVRRSLDYPSSSTRRPTAAAAGRGGEGYMTRPGMLGRVTRAQSELRYSTKGNGMTTAAAAVRGRPRYGNVAGMSVEEEHRALLDEQLKSPISGGSLSLDEQV</sequence>
<comment type="caution">
    <text evidence="1">The sequence shown here is derived from an EMBL/GenBank/DDBJ whole genome shotgun (WGS) entry which is preliminary data.</text>
</comment>
<gene>
    <name evidence="1" type="ORF">QFC19_007602</name>
</gene>
<dbReference type="EMBL" id="JASBWR010000102">
    <property type="protein sequence ID" value="KAJ9095358.1"/>
    <property type="molecule type" value="Genomic_DNA"/>
</dbReference>
<keyword evidence="2" id="KW-1185">Reference proteome</keyword>
<reference evidence="1" key="1">
    <citation type="submission" date="2023-04" db="EMBL/GenBank/DDBJ databases">
        <title>Draft Genome sequencing of Naganishia species isolated from polar environments using Oxford Nanopore Technology.</title>
        <authorList>
            <person name="Leo P."/>
            <person name="Venkateswaran K."/>
        </authorList>
    </citation>
    <scope>NUCLEOTIDE SEQUENCE</scope>
    <source>
        <strain evidence="1">MNA-CCFEE 5261</strain>
    </source>
</reference>
<organism evidence="1 2">
    <name type="scientific">Naganishia cerealis</name>
    <dbReference type="NCBI Taxonomy" id="610337"/>
    <lineage>
        <taxon>Eukaryota</taxon>
        <taxon>Fungi</taxon>
        <taxon>Dikarya</taxon>
        <taxon>Basidiomycota</taxon>
        <taxon>Agaricomycotina</taxon>
        <taxon>Tremellomycetes</taxon>
        <taxon>Filobasidiales</taxon>
        <taxon>Filobasidiaceae</taxon>
        <taxon>Naganishia</taxon>
    </lineage>
</organism>
<dbReference type="Proteomes" id="UP001241377">
    <property type="component" value="Unassembled WGS sequence"/>
</dbReference>
<protein>
    <submittedName>
        <fullName evidence="1">Uncharacterized protein</fullName>
    </submittedName>
</protein>
<proteinExistence type="predicted"/>
<evidence type="ECO:0000313" key="1">
    <source>
        <dbReference type="EMBL" id="KAJ9095358.1"/>
    </source>
</evidence>
<name>A0ACC2V8H4_9TREE</name>
<accession>A0ACC2V8H4</accession>